<dbReference type="Pfam" id="PF02656">
    <property type="entry name" value="DUF202"/>
    <property type="match status" value="1"/>
</dbReference>
<feature type="transmembrane region" description="Helical" evidence="5">
    <location>
        <begin position="118"/>
        <end position="139"/>
    </location>
</feature>
<accession>A0ABV6S6G8</accession>
<dbReference type="RefSeq" id="WP_267221955.1">
    <property type="nucleotide sequence ID" value="NZ_JAPCWC010000013.1"/>
</dbReference>
<keyword evidence="4 5" id="KW-0472">Membrane</keyword>
<gene>
    <name evidence="7" type="ORF">ACFFF8_09390</name>
</gene>
<dbReference type="Proteomes" id="UP001589858">
    <property type="component" value="Unassembled WGS sequence"/>
</dbReference>
<evidence type="ECO:0000256" key="5">
    <source>
        <dbReference type="SAM" id="Phobius"/>
    </source>
</evidence>
<reference evidence="7 8" key="1">
    <citation type="submission" date="2024-09" db="EMBL/GenBank/DDBJ databases">
        <authorList>
            <person name="Sun Q."/>
            <person name="Mori K."/>
        </authorList>
    </citation>
    <scope>NUCLEOTIDE SEQUENCE [LARGE SCALE GENOMIC DNA]</scope>
    <source>
        <strain evidence="7 8">CICC 11035S</strain>
    </source>
</reference>
<sequence length="143" mass="15162">MDEKSGQGESADELAGEIAGNVARQTDTADRRTVLAADRTILAAERTYAAWVRTGLGALASGIGARALLQGLVAEWLVMTTTMMLLLFAEFCFVAGIWRQLRPVLAPPETDTPRLPGSLLVTFNGFLILLGAAVMIGILTGKS</sequence>
<keyword evidence="8" id="KW-1185">Reference proteome</keyword>
<name>A0ABV6S6G8_9SPHN</name>
<evidence type="ECO:0000256" key="4">
    <source>
        <dbReference type="ARBA" id="ARBA00023136"/>
    </source>
</evidence>
<feature type="transmembrane region" description="Helical" evidence="5">
    <location>
        <begin position="48"/>
        <end position="69"/>
    </location>
</feature>
<evidence type="ECO:0000256" key="2">
    <source>
        <dbReference type="ARBA" id="ARBA00022692"/>
    </source>
</evidence>
<dbReference type="InterPro" id="IPR003807">
    <property type="entry name" value="DUF202"/>
</dbReference>
<evidence type="ECO:0000256" key="1">
    <source>
        <dbReference type="ARBA" id="ARBA00004127"/>
    </source>
</evidence>
<feature type="transmembrane region" description="Helical" evidence="5">
    <location>
        <begin position="76"/>
        <end position="98"/>
    </location>
</feature>
<organism evidence="7 8">
    <name type="scientific">Novosphingobium clariflavum</name>
    <dbReference type="NCBI Taxonomy" id="2029884"/>
    <lineage>
        <taxon>Bacteria</taxon>
        <taxon>Pseudomonadati</taxon>
        <taxon>Pseudomonadota</taxon>
        <taxon>Alphaproteobacteria</taxon>
        <taxon>Sphingomonadales</taxon>
        <taxon>Sphingomonadaceae</taxon>
        <taxon>Novosphingobium</taxon>
    </lineage>
</organism>
<evidence type="ECO:0000313" key="8">
    <source>
        <dbReference type="Proteomes" id="UP001589858"/>
    </source>
</evidence>
<evidence type="ECO:0000313" key="7">
    <source>
        <dbReference type="EMBL" id="MFC0684806.1"/>
    </source>
</evidence>
<evidence type="ECO:0000256" key="3">
    <source>
        <dbReference type="ARBA" id="ARBA00022989"/>
    </source>
</evidence>
<comment type="caution">
    <text evidence="7">The sequence shown here is derived from an EMBL/GenBank/DDBJ whole genome shotgun (WGS) entry which is preliminary data.</text>
</comment>
<protein>
    <submittedName>
        <fullName evidence="7">YidH family protein</fullName>
    </submittedName>
</protein>
<keyword evidence="3 5" id="KW-1133">Transmembrane helix</keyword>
<proteinExistence type="predicted"/>
<comment type="subcellular location">
    <subcellularLocation>
        <location evidence="1">Endomembrane system</location>
        <topology evidence="1">Multi-pass membrane protein</topology>
    </subcellularLocation>
</comment>
<evidence type="ECO:0000259" key="6">
    <source>
        <dbReference type="Pfam" id="PF02656"/>
    </source>
</evidence>
<dbReference type="EMBL" id="JBHLTM010000028">
    <property type="protein sequence ID" value="MFC0684806.1"/>
    <property type="molecule type" value="Genomic_DNA"/>
</dbReference>
<keyword evidence="2 5" id="KW-0812">Transmembrane</keyword>
<feature type="domain" description="DUF202" evidence="6">
    <location>
        <begin position="39"/>
        <end position="102"/>
    </location>
</feature>